<dbReference type="Gene3D" id="3.40.30.10">
    <property type="entry name" value="Glutaredoxin"/>
    <property type="match status" value="1"/>
</dbReference>
<evidence type="ECO:0000256" key="2">
    <source>
        <dbReference type="ARBA" id="ARBA00022559"/>
    </source>
</evidence>
<dbReference type="InterPro" id="IPR036249">
    <property type="entry name" value="Thioredoxin-like_sf"/>
</dbReference>
<dbReference type="GO" id="GO:0004601">
    <property type="term" value="F:peroxidase activity"/>
    <property type="evidence" value="ECO:0007669"/>
    <property type="project" value="UniProtKB-KW"/>
</dbReference>
<dbReference type="Pfam" id="PF00255">
    <property type="entry name" value="GSHPx"/>
    <property type="match status" value="1"/>
</dbReference>
<dbReference type="PRINTS" id="PR01011">
    <property type="entry name" value="GLUTPROXDASE"/>
</dbReference>
<evidence type="ECO:0000256" key="6">
    <source>
        <dbReference type="RuleBase" id="RU000499"/>
    </source>
</evidence>
<dbReference type="PROSITE" id="PS00460">
    <property type="entry name" value="GLUTATHIONE_PEROXID_1"/>
    <property type="match status" value="1"/>
</dbReference>
<reference evidence="8 9" key="1">
    <citation type="submission" date="2020-08" db="EMBL/GenBank/DDBJ databases">
        <title>Aphidius gifuensis genome sequencing and assembly.</title>
        <authorList>
            <person name="Du Z."/>
        </authorList>
    </citation>
    <scope>NUCLEOTIDE SEQUENCE [LARGE SCALE GENOMIC DNA]</scope>
    <source>
        <strain evidence="8">YNYX2018</strain>
        <tissue evidence="8">Adults</tissue>
    </source>
</reference>
<feature type="chain" id="PRO_5032657072" description="Glutathione peroxidase" evidence="7">
    <location>
        <begin position="18"/>
        <end position="206"/>
    </location>
</feature>
<sequence>MQKLTIVLLSIVVVASAGPCENGKDSHCMSQDSPFNQDTDWEKATDIYQFHAKDIMGNDVSLDKYRDNVLIVVNVASECGLTDTNYKQLVELFDKYEKDGLRILAFPCNQFNGQEPGTPQQIMDFVKGYKVRFDMFEKIDVNGDNAHPLYKWLKSKQGGTLFDLIKWNFTKFIINKKGQAFERVGPFFEPKSMETTIQLALQGKMD</sequence>
<evidence type="ECO:0000256" key="4">
    <source>
        <dbReference type="ARBA" id="ARBA00023002"/>
    </source>
</evidence>
<keyword evidence="7" id="KW-0732">Signal</keyword>
<dbReference type="PROSITE" id="PS51355">
    <property type="entry name" value="GLUTATHIONE_PEROXID_3"/>
    <property type="match status" value="1"/>
</dbReference>
<evidence type="ECO:0000256" key="5">
    <source>
        <dbReference type="PIRSR" id="PIRSR000303-1"/>
    </source>
</evidence>
<protein>
    <recommendedName>
        <fullName evidence="6">Glutathione peroxidase</fullName>
    </recommendedName>
</protein>
<evidence type="ECO:0000256" key="7">
    <source>
        <dbReference type="SAM" id="SignalP"/>
    </source>
</evidence>
<dbReference type="PANTHER" id="PTHR11592:SF134">
    <property type="entry name" value="PHOSPHOLIPID HYDROPEROXIDE GLUTATHIONE PEROXIDASE"/>
    <property type="match status" value="1"/>
</dbReference>
<evidence type="ECO:0000256" key="3">
    <source>
        <dbReference type="ARBA" id="ARBA00022933"/>
    </source>
</evidence>
<dbReference type="AlphaFoldDB" id="A0A834XR88"/>
<dbReference type="PROSITE" id="PS00763">
    <property type="entry name" value="GLUTATHIONE_PEROXID_2"/>
    <property type="match status" value="1"/>
</dbReference>
<dbReference type="Proteomes" id="UP000639338">
    <property type="component" value="Unassembled WGS sequence"/>
</dbReference>
<dbReference type="EMBL" id="JACMRX010000004">
    <property type="protein sequence ID" value="KAF7991978.1"/>
    <property type="molecule type" value="Genomic_DNA"/>
</dbReference>
<dbReference type="PIRSF" id="PIRSF000303">
    <property type="entry name" value="Glutathion_perox"/>
    <property type="match status" value="1"/>
</dbReference>
<keyword evidence="9" id="KW-1185">Reference proteome</keyword>
<dbReference type="CDD" id="cd00340">
    <property type="entry name" value="GSH_Peroxidase"/>
    <property type="match status" value="1"/>
</dbReference>
<dbReference type="GO" id="GO:0006979">
    <property type="term" value="P:response to oxidative stress"/>
    <property type="evidence" value="ECO:0007669"/>
    <property type="project" value="InterPro"/>
</dbReference>
<keyword evidence="4 6" id="KW-0560">Oxidoreductase</keyword>
<keyword evidence="3" id="KW-0712">Selenocysteine</keyword>
<organism evidence="8 9">
    <name type="scientific">Aphidius gifuensis</name>
    <name type="common">Parasitoid wasp</name>
    <dbReference type="NCBI Taxonomy" id="684658"/>
    <lineage>
        <taxon>Eukaryota</taxon>
        <taxon>Metazoa</taxon>
        <taxon>Ecdysozoa</taxon>
        <taxon>Arthropoda</taxon>
        <taxon>Hexapoda</taxon>
        <taxon>Insecta</taxon>
        <taxon>Pterygota</taxon>
        <taxon>Neoptera</taxon>
        <taxon>Endopterygota</taxon>
        <taxon>Hymenoptera</taxon>
        <taxon>Apocrita</taxon>
        <taxon>Ichneumonoidea</taxon>
        <taxon>Braconidae</taxon>
        <taxon>Aphidiinae</taxon>
        <taxon>Aphidius</taxon>
    </lineage>
</organism>
<feature type="active site" evidence="5">
    <location>
        <position position="79"/>
    </location>
</feature>
<evidence type="ECO:0000256" key="1">
    <source>
        <dbReference type="ARBA" id="ARBA00006926"/>
    </source>
</evidence>
<dbReference type="InterPro" id="IPR029760">
    <property type="entry name" value="GPX_CS"/>
</dbReference>
<dbReference type="InterPro" id="IPR029759">
    <property type="entry name" value="GPX_AS"/>
</dbReference>
<dbReference type="PANTHER" id="PTHR11592">
    <property type="entry name" value="GLUTATHIONE PEROXIDASE"/>
    <property type="match status" value="1"/>
</dbReference>
<evidence type="ECO:0000313" key="9">
    <source>
        <dbReference type="Proteomes" id="UP000639338"/>
    </source>
</evidence>
<dbReference type="OrthoDB" id="446890at2759"/>
<name>A0A834XR88_APHGI</name>
<evidence type="ECO:0000313" key="8">
    <source>
        <dbReference type="EMBL" id="KAF7991978.1"/>
    </source>
</evidence>
<keyword evidence="2 6" id="KW-0575">Peroxidase</keyword>
<proteinExistence type="inferred from homology"/>
<dbReference type="FunFam" id="3.40.30.10:FF:000025">
    <property type="entry name" value="Glutathione peroxidase"/>
    <property type="match status" value="1"/>
</dbReference>
<comment type="similarity">
    <text evidence="1 6">Belongs to the glutathione peroxidase family.</text>
</comment>
<gene>
    <name evidence="8" type="ORF">HCN44_010779</name>
</gene>
<feature type="signal peptide" evidence="7">
    <location>
        <begin position="1"/>
        <end position="17"/>
    </location>
</feature>
<accession>A0A834XR88</accession>
<comment type="caution">
    <text evidence="8">The sequence shown here is derived from an EMBL/GenBank/DDBJ whole genome shotgun (WGS) entry which is preliminary data.</text>
</comment>
<dbReference type="SUPFAM" id="SSF52833">
    <property type="entry name" value="Thioredoxin-like"/>
    <property type="match status" value="1"/>
</dbReference>
<dbReference type="InterPro" id="IPR000889">
    <property type="entry name" value="Glutathione_peroxidase"/>
</dbReference>